<protein>
    <submittedName>
        <fullName evidence="1">Uncharacterized protein</fullName>
    </submittedName>
</protein>
<accession>A0AAU9ML23</accession>
<name>A0AAU9ML23_9ASTR</name>
<gene>
    <name evidence="1" type="ORF">LVIROSA_LOCUS13268</name>
</gene>
<comment type="caution">
    <text evidence="1">The sequence shown here is derived from an EMBL/GenBank/DDBJ whole genome shotgun (WGS) entry which is preliminary data.</text>
</comment>
<sequence>MRLSYIASRLKPKRRGVLKRGTPGLRICRNECRQYIYVVFAKFFVDHILSVKDGMWGSHLNGGCVLYTVTS</sequence>
<reference evidence="1 2" key="1">
    <citation type="submission" date="2022-01" db="EMBL/GenBank/DDBJ databases">
        <authorList>
            <person name="Xiong W."/>
            <person name="Schranz E."/>
        </authorList>
    </citation>
    <scope>NUCLEOTIDE SEQUENCE [LARGE SCALE GENOMIC DNA]</scope>
</reference>
<dbReference type="Proteomes" id="UP001157418">
    <property type="component" value="Unassembled WGS sequence"/>
</dbReference>
<evidence type="ECO:0000313" key="1">
    <source>
        <dbReference type="EMBL" id="CAH1426176.1"/>
    </source>
</evidence>
<dbReference type="AlphaFoldDB" id="A0AAU9ML23"/>
<dbReference type="EMBL" id="CAKMRJ010002223">
    <property type="protein sequence ID" value="CAH1426176.1"/>
    <property type="molecule type" value="Genomic_DNA"/>
</dbReference>
<keyword evidence="2" id="KW-1185">Reference proteome</keyword>
<proteinExistence type="predicted"/>
<evidence type="ECO:0000313" key="2">
    <source>
        <dbReference type="Proteomes" id="UP001157418"/>
    </source>
</evidence>
<organism evidence="1 2">
    <name type="scientific">Lactuca virosa</name>
    <dbReference type="NCBI Taxonomy" id="75947"/>
    <lineage>
        <taxon>Eukaryota</taxon>
        <taxon>Viridiplantae</taxon>
        <taxon>Streptophyta</taxon>
        <taxon>Embryophyta</taxon>
        <taxon>Tracheophyta</taxon>
        <taxon>Spermatophyta</taxon>
        <taxon>Magnoliopsida</taxon>
        <taxon>eudicotyledons</taxon>
        <taxon>Gunneridae</taxon>
        <taxon>Pentapetalae</taxon>
        <taxon>asterids</taxon>
        <taxon>campanulids</taxon>
        <taxon>Asterales</taxon>
        <taxon>Asteraceae</taxon>
        <taxon>Cichorioideae</taxon>
        <taxon>Cichorieae</taxon>
        <taxon>Lactucinae</taxon>
        <taxon>Lactuca</taxon>
    </lineage>
</organism>